<proteinExistence type="predicted"/>
<feature type="compositionally biased region" description="Polar residues" evidence="1">
    <location>
        <begin position="120"/>
        <end position="130"/>
    </location>
</feature>
<sequence length="169" mass="19000">MIIMPVQKVGIRLIQACSSESWVHNIGNQKWQNGVQILEWTCWFACNGLRAEEFDLMATASDLDEIEEVNANCILMANLQQTSTSGTQTDNEPVYESGQYQLRKEKYVPNKVRARVRTRTPITVSPPQSFTKKDINSDSNGLSSIGVDNAAKTRRPQPRSNTKNDRVPS</sequence>
<accession>A0ABQ5JCF2</accession>
<reference evidence="2" key="1">
    <citation type="journal article" date="2022" name="Int. J. Mol. Sci.">
        <title>Draft Genome of Tanacetum Coccineum: Genomic Comparison of Closely Related Tanacetum-Family Plants.</title>
        <authorList>
            <person name="Yamashiro T."/>
            <person name="Shiraishi A."/>
            <person name="Nakayama K."/>
            <person name="Satake H."/>
        </authorList>
    </citation>
    <scope>NUCLEOTIDE SEQUENCE</scope>
</reference>
<protein>
    <submittedName>
        <fullName evidence="2">Uncharacterized protein</fullName>
    </submittedName>
</protein>
<keyword evidence="3" id="KW-1185">Reference proteome</keyword>
<evidence type="ECO:0000256" key="1">
    <source>
        <dbReference type="SAM" id="MobiDB-lite"/>
    </source>
</evidence>
<name>A0ABQ5JCF2_9ASTR</name>
<organism evidence="2 3">
    <name type="scientific">Tanacetum coccineum</name>
    <dbReference type="NCBI Taxonomy" id="301880"/>
    <lineage>
        <taxon>Eukaryota</taxon>
        <taxon>Viridiplantae</taxon>
        <taxon>Streptophyta</taxon>
        <taxon>Embryophyta</taxon>
        <taxon>Tracheophyta</taxon>
        <taxon>Spermatophyta</taxon>
        <taxon>Magnoliopsida</taxon>
        <taxon>eudicotyledons</taxon>
        <taxon>Gunneridae</taxon>
        <taxon>Pentapetalae</taxon>
        <taxon>asterids</taxon>
        <taxon>campanulids</taxon>
        <taxon>Asterales</taxon>
        <taxon>Asteraceae</taxon>
        <taxon>Asteroideae</taxon>
        <taxon>Anthemideae</taxon>
        <taxon>Anthemidinae</taxon>
        <taxon>Tanacetum</taxon>
    </lineage>
</organism>
<evidence type="ECO:0000313" key="2">
    <source>
        <dbReference type="EMBL" id="GJU09168.1"/>
    </source>
</evidence>
<feature type="region of interest" description="Disordered" evidence="1">
    <location>
        <begin position="118"/>
        <end position="169"/>
    </location>
</feature>
<dbReference type="EMBL" id="BQNB010021702">
    <property type="protein sequence ID" value="GJU09168.1"/>
    <property type="molecule type" value="Genomic_DNA"/>
</dbReference>
<gene>
    <name evidence="2" type="ORF">Tco_1125598</name>
</gene>
<comment type="caution">
    <text evidence="2">The sequence shown here is derived from an EMBL/GenBank/DDBJ whole genome shotgun (WGS) entry which is preliminary data.</text>
</comment>
<reference evidence="2" key="2">
    <citation type="submission" date="2022-01" db="EMBL/GenBank/DDBJ databases">
        <authorList>
            <person name="Yamashiro T."/>
            <person name="Shiraishi A."/>
            <person name="Satake H."/>
            <person name="Nakayama K."/>
        </authorList>
    </citation>
    <scope>NUCLEOTIDE SEQUENCE</scope>
</reference>
<evidence type="ECO:0000313" key="3">
    <source>
        <dbReference type="Proteomes" id="UP001151760"/>
    </source>
</evidence>
<dbReference type="Proteomes" id="UP001151760">
    <property type="component" value="Unassembled WGS sequence"/>
</dbReference>